<dbReference type="InterPro" id="IPR019775">
    <property type="entry name" value="WD40_repeat_CS"/>
</dbReference>
<evidence type="ECO:0000256" key="2">
    <source>
        <dbReference type="ARBA" id="ARBA00022737"/>
    </source>
</evidence>
<dbReference type="Proteomes" id="UP001151002">
    <property type="component" value="Unassembled WGS sequence"/>
</dbReference>
<keyword evidence="4" id="KW-0472">Membrane</keyword>
<dbReference type="InterPro" id="IPR027417">
    <property type="entry name" value="P-loop_NTPase"/>
</dbReference>
<dbReference type="InterPro" id="IPR010982">
    <property type="entry name" value="Lambda_DNA-bd_dom_sf"/>
</dbReference>
<feature type="transmembrane region" description="Helical" evidence="4">
    <location>
        <begin position="522"/>
        <end position="544"/>
    </location>
</feature>
<feature type="repeat" description="WD" evidence="3">
    <location>
        <begin position="856"/>
        <end position="897"/>
    </location>
</feature>
<dbReference type="SUPFAM" id="SSF50969">
    <property type="entry name" value="YVTN repeat-like/Quinoprotein amine dehydrogenase"/>
    <property type="match status" value="1"/>
</dbReference>
<organism evidence="6 7">
    <name type="scientific">Paractinoplanes pyxinae</name>
    <dbReference type="NCBI Taxonomy" id="2997416"/>
    <lineage>
        <taxon>Bacteria</taxon>
        <taxon>Bacillati</taxon>
        <taxon>Actinomycetota</taxon>
        <taxon>Actinomycetes</taxon>
        <taxon>Micromonosporales</taxon>
        <taxon>Micromonosporaceae</taxon>
        <taxon>Paractinoplanes</taxon>
    </lineage>
</organism>
<keyword evidence="7" id="KW-1185">Reference proteome</keyword>
<keyword evidence="4" id="KW-1133">Transmembrane helix</keyword>
<evidence type="ECO:0000256" key="4">
    <source>
        <dbReference type="SAM" id="Phobius"/>
    </source>
</evidence>
<dbReference type="CDD" id="cd00200">
    <property type="entry name" value="WD40"/>
    <property type="match status" value="1"/>
</dbReference>
<dbReference type="PRINTS" id="PR00320">
    <property type="entry name" value="GPROTEINBRPT"/>
</dbReference>
<feature type="repeat" description="WD" evidence="3">
    <location>
        <begin position="1107"/>
        <end position="1148"/>
    </location>
</feature>
<dbReference type="RefSeq" id="WP_267562451.1">
    <property type="nucleotide sequence ID" value="NZ_JAPNTZ010000003.1"/>
</dbReference>
<dbReference type="InterPro" id="IPR049052">
    <property type="entry name" value="nSTAND1"/>
</dbReference>
<reference evidence="6" key="1">
    <citation type="submission" date="2022-11" db="EMBL/GenBank/DDBJ databases">
        <authorList>
            <person name="Somphong A."/>
            <person name="Phongsopitanun W."/>
        </authorList>
    </citation>
    <scope>NUCLEOTIDE SEQUENCE</scope>
    <source>
        <strain evidence="6">Pm04-4</strain>
    </source>
</reference>
<feature type="domain" description="HTH cro/C1-type" evidence="5">
    <location>
        <begin position="21"/>
        <end position="77"/>
    </location>
</feature>
<gene>
    <name evidence="6" type="ORF">OWR29_10605</name>
</gene>
<keyword evidence="1 3" id="KW-0853">WD repeat</keyword>
<comment type="caution">
    <text evidence="6">The sequence shown here is derived from an EMBL/GenBank/DDBJ whole genome shotgun (WGS) entry which is preliminary data.</text>
</comment>
<dbReference type="SUPFAM" id="SSF52540">
    <property type="entry name" value="P-loop containing nucleoside triphosphate hydrolases"/>
    <property type="match status" value="1"/>
</dbReference>
<feature type="repeat" description="WD" evidence="3">
    <location>
        <begin position="1065"/>
        <end position="1098"/>
    </location>
</feature>
<dbReference type="InterPro" id="IPR015943">
    <property type="entry name" value="WD40/YVTN_repeat-like_dom_sf"/>
</dbReference>
<keyword evidence="4" id="KW-0812">Transmembrane</keyword>
<dbReference type="PROSITE" id="PS00678">
    <property type="entry name" value="WD_REPEATS_1"/>
    <property type="match status" value="2"/>
</dbReference>
<dbReference type="Gene3D" id="2.130.10.10">
    <property type="entry name" value="YVTN repeat-like/Quinoprotein amine dehydrogenase"/>
    <property type="match status" value="3"/>
</dbReference>
<dbReference type="EMBL" id="JAPNTZ010000003">
    <property type="protein sequence ID" value="MCY1138448.1"/>
    <property type="molecule type" value="Genomic_DNA"/>
</dbReference>
<keyword evidence="2" id="KW-0677">Repeat</keyword>
<feature type="repeat" description="WD" evidence="3">
    <location>
        <begin position="815"/>
        <end position="856"/>
    </location>
</feature>
<dbReference type="PANTHER" id="PTHR19879:SF9">
    <property type="entry name" value="TRANSCRIPTION INITIATION FACTOR TFIID SUBUNIT 5"/>
    <property type="match status" value="1"/>
</dbReference>
<dbReference type="Pfam" id="PF00400">
    <property type="entry name" value="WD40"/>
    <property type="match status" value="5"/>
</dbReference>
<accession>A0ABT4AYM0</accession>
<evidence type="ECO:0000256" key="3">
    <source>
        <dbReference type="PROSITE-ProRule" id="PRU00221"/>
    </source>
</evidence>
<evidence type="ECO:0000259" key="5">
    <source>
        <dbReference type="SMART" id="SM00530"/>
    </source>
</evidence>
<dbReference type="InterPro" id="IPR001680">
    <property type="entry name" value="WD40_rpt"/>
</dbReference>
<evidence type="ECO:0000256" key="1">
    <source>
        <dbReference type="ARBA" id="ARBA00022574"/>
    </source>
</evidence>
<dbReference type="InterPro" id="IPR011044">
    <property type="entry name" value="Quino_amine_DH_bsu"/>
</dbReference>
<evidence type="ECO:0000313" key="7">
    <source>
        <dbReference type="Proteomes" id="UP001151002"/>
    </source>
</evidence>
<sequence length="1213" mass="128490">MPRPERPLDGRGGPVEHLAAGLRELREKAGKPGYRQMAARANYSVATLSAAASGRRLPTLDVTLAYVAACGGDRDDWEQRWREAERRSVPDLSPADEDGRPPYPGLAMFQPEDADVFFGRAALVNDLVRRLDERRLLVVFGASGAGKSSVVRAGLVPAARGPAVVLTPGTSPMKELAAHLSRHAGVPAHELLSELREKPERAHLIVPSDVGLLVVVDQFEEVFATGVDPAERAAFVEALLTMWREPDSRTRVVLAVRADHYARFAEHPELLTGAQVLIGGMSPAELREAVTGPAEQRGARVEGALVATVVAEASDSPGALPLAAHALREAWQRRQGAMVTLAGYQAAGGVAGAVAHSAEQVYESLTEPERAVARRVLLRMVDVGPDGLITRRRLDRAEYGSIPLAPEVIEAFAAARLVSVDRDTAGMTHEALISAWPRLRGWVDESRAGLRLHRQLTEATAAWVGLERDESALYRGLRLSTATDAADTGVLEPTGVEREFLEAGRAAQRREARRNRRRTRGLFAGLVAVLAVVSVLAAVAAVSARRAVAQRDRAEALQLAASARAERLTDPELALLLASRAYRLHPDAETERVLRQATSDVRSVSVTKPFEAEIFSLDAGGSLVAGADDASVVKAWDLSGRTAPVTAPVSGSAVAVGPAGSVAIAVPAADGETTRMMLWRPEDPGRTRALEPSMPGSTASVAYSADGRWVAAIGDDSKVHVWDTTRERPLRSLSYTGTALDLDLGPSGQLALVLHEGAVRIWSLASPQPPRVLRQPADSYPGAVAISPDGRRIAVGGFKQVTVWRADGSAGPQTYRGPETFYTSVAFSPDGRRIAAGTEERTVRVWDTDNTRGLALRGHHGAVRQVAFGPDGRTLVSGGADSTVRVWDTATGFDTTAVPGGPTWPALSSDGSFTAAALRPGTISVFPSREPDKAVALSNAPPGALTLAVSADGRDVAATSAEDERIHWWRGATGDQPAVLDCPRRPDSQLTSNTPALSDDGRTLAVDCGEGEIYVWRTGAGRIAGRVDGYGPFAVGPDLTVATASQHLSGVSLANPAGGRPARTLPGFTARADHIRFSPDGRLLAVAGDDGAVRVWTVGRAGDPVVLTGTAGQITAIAFSPDGRLIAGLGGDAVARLWDTRGGEPLTVDLPAGADELAFSADGRHLVTATEATVRFVPCEVCGPIDEVVELADRRATRDLTQEERARYLRESD</sequence>
<evidence type="ECO:0000313" key="6">
    <source>
        <dbReference type="EMBL" id="MCY1138448.1"/>
    </source>
</evidence>
<dbReference type="PROSITE" id="PS50082">
    <property type="entry name" value="WD_REPEATS_2"/>
    <property type="match status" value="5"/>
</dbReference>
<dbReference type="SUPFAM" id="SSF50998">
    <property type="entry name" value="Quinoprotein alcohol dehydrogenase-like"/>
    <property type="match status" value="1"/>
</dbReference>
<feature type="repeat" description="WD" evidence="3">
    <location>
        <begin position="691"/>
        <end position="732"/>
    </location>
</feature>
<dbReference type="InterPro" id="IPR011047">
    <property type="entry name" value="Quinoprotein_ADH-like_sf"/>
</dbReference>
<dbReference type="CDD" id="cd00093">
    <property type="entry name" value="HTH_XRE"/>
    <property type="match status" value="1"/>
</dbReference>
<dbReference type="SUPFAM" id="SSF47413">
    <property type="entry name" value="lambda repressor-like DNA-binding domains"/>
    <property type="match status" value="1"/>
</dbReference>
<dbReference type="PANTHER" id="PTHR19879">
    <property type="entry name" value="TRANSCRIPTION INITIATION FACTOR TFIID"/>
    <property type="match status" value="1"/>
</dbReference>
<dbReference type="InterPro" id="IPR020472">
    <property type="entry name" value="WD40_PAC1"/>
</dbReference>
<name>A0ABT4AYM0_9ACTN</name>
<dbReference type="InterPro" id="IPR001387">
    <property type="entry name" value="Cro/C1-type_HTH"/>
</dbReference>
<proteinExistence type="predicted"/>
<dbReference type="SMART" id="SM00320">
    <property type="entry name" value="WD40"/>
    <property type="match status" value="9"/>
</dbReference>
<protein>
    <recommendedName>
        <fullName evidence="5">HTH cro/C1-type domain-containing protein</fullName>
    </recommendedName>
</protein>
<dbReference type="PROSITE" id="PS50294">
    <property type="entry name" value="WD_REPEATS_REGION"/>
    <property type="match status" value="4"/>
</dbReference>
<dbReference type="SMART" id="SM00530">
    <property type="entry name" value="HTH_XRE"/>
    <property type="match status" value="1"/>
</dbReference>
<dbReference type="Pfam" id="PF20703">
    <property type="entry name" value="nSTAND1"/>
    <property type="match status" value="1"/>
</dbReference>